<evidence type="ECO:0000256" key="2">
    <source>
        <dbReference type="ARBA" id="ARBA00007069"/>
    </source>
</evidence>
<keyword evidence="3" id="KW-0813">Transport</keyword>
<dbReference type="Pfam" id="PF00528">
    <property type="entry name" value="BPD_transp_1"/>
    <property type="match status" value="1"/>
</dbReference>
<reference evidence="10" key="1">
    <citation type="submission" date="2016-10" db="EMBL/GenBank/DDBJ databases">
        <title>Sequence of Gallionella enrichment culture.</title>
        <authorList>
            <person name="Poehlein A."/>
            <person name="Muehling M."/>
            <person name="Daniel R."/>
        </authorList>
    </citation>
    <scope>NUCLEOTIDE SEQUENCE</scope>
</reference>
<dbReference type="PANTHER" id="PTHR42929:SF5">
    <property type="entry name" value="ABC TRANSPORTER PERMEASE PROTEIN"/>
    <property type="match status" value="1"/>
</dbReference>
<comment type="caution">
    <text evidence="10">The sequence shown here is derived from an EMBL/GenBank/DDBJ whole genome shotgun (WGS) entry which is preliminary data.</text>
</comment>
<dbReference type="GO" id="GO:0055085">
    <property type="term" value="P:transmembrane transport"/>
    <property type="evidence" value="ECO:0007669"/>
    <property type="project" value="InterPro"/>
</dbReference>
<feature type="transmembrane region" description="Helical" evidence="8">
    <location>
        <begin position="390"/>
        <end position="411"/>
    </location>
</feature>
<dbReference type="EMBL" id="MLJW01000202">
    <property type="protein sequence ID" value="OIQ93671.1"/>
    <property type="molecule type" value="Genomic_DNA"/>
</dbReference>
<name>A0A1J5RNY9_9ZZZZ</name>
<dbReference type="PANTHER" id="PTHR42929">
    <property type="entry name" value="INNER MEMBRANE ABC TRANSPORTER PERMEASE PROTEIN YDCU-RELATED-RELATED"/>
    <property type="match status" value="1"/>
</dbReference>
<feature type="transmembrane region" description="Helical" evidence="8">
    <location>
        <begin position="286"/>
        <end position="307"/>
    </location>
</feature>
<evidence type="ECO:0000256" key="7">
    <source>
        <dbReference type="ARBA" id="ARBA00023136"/>
    </source>
</evidence>
<dbReference type="SUPFAM" id="SSF161098">
    <property type="entry name" value="MetI-like"/>
    <property type="match status" value="1"/>
</dbReference>
<sequence length="423" mass="45634">MNLQGGASAPPADRVLSDGDVPLKVRLRRAERVRKMTAFGLVAPLLVFLLLTFVVPIAGMLWRSVGDSELSKVLPRTEAALVTWDGKSLPGEAAFHALADDLAQARADDTAVIAARRLNYDVSGLHSAVMSLARHPFDPAATPSYRDAVIAVNHHWGDVAAWGAIRHARGPLTDFYLLSALDLHQDASGAIHRVSADRAIYLDVLARTFRISLTVTLFCLVLGFPVAYLLATQPPKIANGLMILVLLPFWTSLLVRTAAWVVVLQDQGIVNDLLLWLGIIDHPLRLIYNAIGVHVAMTHVLLPFMILPLYSTMKSIKPHFMRAATSLGAPPSVAFLRVYLPQCLPGIAAGCLLVFILAIGYYITPALVGGASDQMLSYFIAFFITDSVNWGLASALGAVLLGATLLLYAVYSKLVGGTDIKMG</sequence>
<dbReference type="GO" id="GO:0005886">
    <property type="term" value="C:plasma membrane"/>
    <property type="evidence" value="ECO:0007669"/>
    <property type="project" value="UniProtKB-SubCell"/>
</dbReference>
<dbReference type="AlphaFoldDB" id="A0A1J5RNY9"/>
<proteinExistence type="inferred from homology"/>
<feature type="domain" description="ABC transmembrane type-1" evidence="9">
    <location>
        <begin position="205"/>
        <end position="411"/>
    </location>
</feature>
<evidence type="ECO:0000256" key="8">
    <source>
        <dbReference type="SAM" id="Phobius"/>
    </source>
</evidence>
<feature type="transmembrane region" description="Helical" evidence="8">
    <location>
        <begin position="346"/>
        <end position="369"/>
    </location>
</feature>
<gene>
    <name evidence="10" type="primary">potB_3</name>
    <name evidence="10" type="ORF">GALL_243520</name>
</gene>
<keyword evidence="4" id="KW-1003">Cell membrane</keyword>
<organism evidence="10">
    <name type="scientific">mine drainage metagenome</name>
    <dbReference type="NCBI Taxonomy" id="410659"/>
    <lineage>
        <taxon>unclassified sequences</taxon>
        <taxon>metagenomes</taxon>
        <taxon>ecological metagenomes</taxon>
    </lineage>
</organism>
<evidence type="ECO:0000313" key="10">
    <source>
        <dbReference type="EMBL" id="OIQ93671.1"/>
    </source>
</evidence>
<dbReference type="InterPro" id="IPR035906">
    <property type="entry name" value="MetI-like_sf"/>
</dbReference>
<dbReference type="PROSITE" id="PS50928">
    <property type="entry name" value="ABC_TM1"/>
    <property type="match status" value="1"/>
</dbReference>
<dbReference type="InterPro" id="IPR000515">
    <property type="entry name" value="MetI-like"/>
</dbReference>
<evidence type="ECO:0000256" key="5">
    <source>
        <dbReference type="ARBA" id="ARBA00022692"/>
    </source>
</evidence>
<keyword evidence="7 8" id="KW-0472">Membrane</keyword>
<comment type="subcellular location">
    <subcellularLocation>
        <location evidence="1">Cell membrane</location>
        <topology evidence="1">Multi-pass membrane protein</topology>
    </subcellularLocation>
</comment>
<evidence type="ECO:0000256" key="4">
    <source>
        <dbReference type="ARBA" id="ARBA00022475"/>
    </source>
</evidence>
<evidence type="ECO:0000259" key="9">
    <source>
        <dbReference type="PROSITE" id="PS50928"/>
    </source>
</evidence>
<evidence type="ECO:0000256" key="6">
    <source>
        <dbReference type="ARBA" id="ARBA00022989"/>
    </source>
</evidence>
<keyword evidence="5 8" id="KW-0812">Transmembrane</keyword>
<dbReference type="CDD" id="cd06261">
    <property type="entry name" value="TM_PBP2"/>
    <property type="match status" value="1"/>
</dbReference>
<accession>A0A1J5RNY9</accession>
<feature type="transmembrane region" description="Helical" evidence="8">
    <location>
        <begin position="211"/>
        <end position="231"/>
    </location>
</feature>
<comment type="similarity">
    <text evidence="2">Belongs to the binding-protein-dependent transport system permease family. CysTW subfamily.</text>
</comment>
<evidence type="ECO:0000256" key="1">
    <source>
        <dbReference type="ARBA" id="ARBA00004651"/>
    </source>
</evidence>
<evidence type="ECO:0000256" key="3">
    <source>
        <dbReference type="ARBA" id="ARBA00022448"/>
    </source>
</evidence>
<protein>
    <submittedName>
        <fullName evidence="10">Spermidine/putrescine transport system permease protein PotB</fullName>
    </submittedName>
</protein>
<feature type="transmembrane region" description="Helical" evidence="8">
    <location>
        <begin position="36"/>
        <end position="62"/>
    </location>
</feature>
<feature type="transmembrane region" description="Helical" evidence="8">
    <location>
        <begin position="243"/>
        <end position="263"/>
    </location>
</feature>
<dbReference type="Gene3D" id="1.10.3720.10">
    <property type="entry name" value="MetI-like"/>
    <property type="match status" value="1"/>
</dbReference>
<keyword evidence="6 8" id="KW-1133">Transmembrane helix</keyword>